<dbReference type="RefSeq" id="XP_064686336.1">
    <property type="nucleotide sequence ID" value="XM_064829134.1"/>
</dbReference>
<organism evidence="2 3">
    <name type="scientific">Mucor velutinosus</name>
    <dbReference type="NCBI Taxonomy" id="708070"/>
    <lineage>
        <taxon>Eukaryota</taxon>
        <taxon>Fungi</taxon>
        <taxon>Fungi incertae sedis</taxon>
        <taxon>Mucoromycota</taxon>
        <taxon>Mucoromycotina</taxon>
        <taxon>Mucoromycetes</taxon>
        <taxon>Mucorales</taxon>
        <taxon>Mucorineae</taxon>
        <taxon>Mucoraceae</taxon>
        <taxon>Mucor</taxon>
    </lineage>
</organism>
<dbReference type="Proteomes" id="UP001304243">
    <property type="component" value="Unassembled WGS sequence"/>
</dbReference>
<evidence type="ECO:0008006" key="4">
    <source>
        <dbReference type="Google" id="ProtNLM"/>
    </source>
</evidence>
<evidence type="ECO:0000256" key="1">
    <source>
        <dbReference type="SAM" id="MobiDB-lite"/>
    </source>
</evidence>
<evidence type="ECO:0000313" key="3">
    <source>
        <dbReference type="Proteomes" id="UP001304243"/>
    </source>
</evidence>
<name>A0AAN7DP96_9FUNG</name>
<feature type="compositionally biased region" description="Low complexity" evidence="1">
    <location>
        <begin position="310"/>
        <end position="332"/>
    </location>
</feature>
<dbReference type="AlphaFoldDB" id="A0AAN7DP96"/>
<reference evidence="2 3" key="1">
    <citation type="submission" date="2022-11" db="EMBL/GenBank/DDBJ databases">
        <title>Mucor velutinosus strain NIH1002 WGS.</title>
        <authorList>
            <person name="Subramanian P."/>
            <person name="Mullikin J.C."/>
            <person name="Segre J.A."/>
            <person name="Zelazny A.M."/>
        </authorList>
    </citation>
    <scope>NUCLEOTIDE SEQUENCE [LARGE SCALE GENOMIC DNA]</scope>
    <source>
        <strain evidence="2 3">NIH1002</strain>
    </source>
</reference>
<dbReference type="EMBL" id="JASEJX010000012">
    <property type="protein sequence ID" value="KAK4519670.1"/>
    <property type="molecule type" value="Genomic_DNA"/>
</dbReference>
<evidence type="ECO:0000313" key="2">
    <source>
        <dbReference type="EMBL" id="KAK4519670.1"/>
    </source>
</evidence>
<dbReference type="GeneID" id="89953594"/>
<gene>
    <name evidence="2" type="ORF">ATC70_009908</name>
</gene>
<protein>
    <recommendedName>
        <fullName evidence="4">Retrotransposon gag domain-containing protein</fullName>
    </recommendedName>
</protein>
<proteinExistence type="predicted"/>
<sequence>MHAYIAHRVNESLLITVYSITPMMVVNPHLKLLLICLRRHHVHQKLVWRRDSFVRLLLDMVEGTDMNNEHGQKHIEDMRSKIEDLNRLISTVKHSAKLSESNVTASLTGDNEGISLSKQDLPKFQLRSHATKYFPNEISYDSIHHFLRSFEKVISSSGKAVKNVWRRYIPLTIPYDLDLWLNQDLLTAKSWSMAKEKFTSKFSNAALRLDARREVQTATMRSGETTEEYYNRFARAMMEAGYFSEDTTLGDTFLLGFPNEWQIQINAVLGVHFPGCSNFTASQTVTCAMNVLNSQKCPVSSVNAKRHGGSRASSSSSGSSGFSSSTAASSSAPRYYCSNHGGSQARHHEKDCRLNKGGSSSRRVVENANVPKKASGNTFCK</sequence>
<keyword evidence="3" id="KW-1185">Reference proteome</keyword>
<accession>A0AAN7DP96</accession>
<comment type="caution">
    <text evidence="2">The sequence shown here is derived from an EMBL/GenBank/DDBJ whole genome shotgun (WGS) entry which is preliminary data.</text>
</comment>
<feature type="region of interest" description="Disordered" evidence="1">
    <location>
        <begin position="302"/>
        <end position="381"/>
    </location>
</feature>